<organism evidence="2 3">
    <name type="scientific">Tanacetum coccineum</name>
    <dbReference type="NCBI Taxonomy" id="301880"/>
    <lineage>
        <taxon>Eukaryota</taxon>
        <taxon>Viridiplantae</taxon>
        <taxon>Streptophyta</taxon>
        <taxon>Embryophyta</taxon>
        <taxon>Tracheophyta</taxon>
        <taxon>Spermatophyta</taxon>
        <taxon>Magnoliopsida</taxon>
        <taxon>eudicotyledons</taxon>
        <taxon>Gunneridae</taxon>
        <taxon>Pentapetalae</taxon>
        <taxon>asterids</taxon>
        <taxon>campanulids</taxon>
        <taxon>Asterales</taxon>
        <taxon>Asteraceae</taxon>
        <taxon>Asteroideae</taxon>
        <taxon>Anthemideae</taxon>
        <taxon>Anthemidinae</taxon>
        <taxon>Tanacetum</taxon>
    </lineage>
</organism>
<reference evidence="2" key="1">
    <citation type="journal article" date="2022" name="Int. J. Mol. Sci.">
        <title>Draft Genome of Tanacetum Coccineum: Genomic Comparison of Closely Related Tanacetum-Family Plants.</title>
        <authorList>
            <person name="Yamashiro T."/>
            <person name="Shiraishi A."/>
            <person name="Nakayama K."/>
            <person name="Satake H."/>
        </authorList>
    </citation>
    <scope>NUCLEOTIDE SEQUENCE</scope>
</reference>
<accession>A0ABQ5GE11</accession>
<evidence type="ECO:0000256" key="1">
    <source>
        <dbReference type="SAM" id="MobiDB-lite"/>
    </source>
</evidence>
<keyword evidence="3" id="KW-1185">Reference proteome</keyword>
<feature type="region of interest" description="Disordered" evidence="1">
    <location>
        <begin position="288"/>
        <end position="315"/>
    </location>
</feature>
<reference evidence="2" key="2">
    <citation type="submission" date="2022-01" db="EMBL/GenBank/DDBJ databases">
        <authorList>
            <person name="Yamashiro T."/>
            <person name="Shiraishi A."/>
            <person name="Satake H."/>
            <person name="Nakayama K."/>
        </authorList>
    </citation>
    <scope>NUCLEOTIDE SEQUENCE</scope>
</reference>
<feature type="region of interest" description="Disordered" evidence="1">
    <location>
        <begin position="365"/>
        <end position="384"/>
    </location>
</feature>
<feature type="compositionally biased region" description="Basic and acidic residues" evidence="1">
    <location>
        <begin position="365"/>
        <end position="383"/>
    </location>
</feature>
<evidence type="ECO:0000313" key="3">
    <source>
        <dbReference type="Proteomes" id="UP001151760"/>
    </source>
</evidence>
<protein>
    <submittedName>
        <fullName evidence="2">Uncharacterized protein</fullName>
    </submittedName>
</protein>
<proteinExistence type="predicted"/>
<dbReference type="EMBL" id="BQNB010018394">
    <property type="protein sequence ID" value="GJT73906.1"/>
    <property type="molecule type" value="Genomic_DNA"/>
</dbReference>
<gene>
    <name evidence="2" type="ORF">Tco_1033192</name>
</gene>
<dbReference type="Proteomes" id="UP001151760">
    <property type="component" value="Unassembled WGS sequence"/>
</dbReference>
<feature type="compositionally biased region" description="Low complexity" evidence="1">
    <location>
        <begin position="293"/>
        <end position="306"/>
    </location>
</feature>
<evidence type="ECO:0000313" key="2">
    <source>
        <dbReference type="EMBL" id="GJT73906.1"/>
    </source>
</evidence>
<name>A0ABQ5GE11_9ASTR</name>
<comment type="caution">
    <text evidence="2">The sequence shown here is derived from an EMBL/GenBank/DDBJ whole genome shotgun (WGS) entry which is preliminary data.</text>
</comment>
<sequence length="467" mass="52944">MLWLSFSCSNSGSMRCGKSGLNKKTCKKNDVKARSLLLMALPNEHQLTFDQYVDAQSMFAAIKARFGGNEATKKTQKALLKQLLPSEWDTHVVVWMNKPDFDTMGLDDLYNNFKIVEQKVKKSVGASNDDKNLAFVCYSGASLVLILFISVNPASSTATTKVNTASTEISTASFSDATVYAFFHFNKRVSTRFMEVIEQLMMMMIWRNGFKVRYMVEYFNYINGTILLGNAGAPRSKRQQKLIQGAQQRLATWLLMAFSDLRTIRIGLSRSKQATGKDFSNPLIVDRSHHHSSLSSEPSTEPTFEPQPSPDAEYHVPSLLESPLHAVHSHGSDEGSLKLIELMNLVTKLSERIGVLEDDLKRTKQTYKDEEDDSSKQGRKISDIDEDLNTYFAQDDEVVHDQDTAKEGQPEDKPEKKSKKLLEQERLGLEEAIRFQNKLIKRKELNEQEMKSIARQLLALDEEKSYI</sequence>